<dbReference type="SMART" id="SM00350">
    <property type="entry name" value="MCM"/>
    <property type="match status" value="1"/>
</dbReference>
<dbReference type="Pfam" id="PF17855">
    <property type="entry name" value="MCM_lid"/>
    <property type="match status" value="1"/>
</dbReference>
<dbReference type="InterPro" id="IPR031327">
    <property type="entry name" value="MCM"/>
</dbReference>
<dbReference type="InterPro" id="IPR003593">
    <property type="entry name" value="AAA+_ATPase"/>
</dbReference>
<dbReference type="FunFam" id="2.20.28.10:FF:000004">
    <property type="entry name" value="DNA replication licensing factor MCM7"/>
    <property type="match status" value="1"/>
</dbReference>
<dbReference type="PRINTS" id="PR01663">
    <property type="entry name" value="MCMPROTEIN7"/>
</dbReference>
<dbReference type="AlphaFoldDB" id="A0A9W8GE45"/>
<dbReference type="InterPro" id="IPR027417">
    <property type="entry name" value="P-loop_NTPase"/>
</dbReference>
<sequence length="841" mass="91564">MSALAAIRSIVDYDSEVGKVAQFLEKFVSAGGKKQAVVDQDDGIEMMAELSLAEPQKKYVEMLQRVANRVDDTVEISLDDVRAFEVQNSGGHPPFAFNSSLAYRIENNTKYYVEVFSKAIDSLMPEPNESAMQDPDADVLDVIFQARRDRDRRDRDALAALDKAAGASAAAADGSSGQPASTVADGETFPAILTRRYTVRFVPRAAQKAQAVREIGATQIGHLVTVRGIVTRVSDVRPSMVVAAYLCDACGSEVFQEVKARQFLPLTQCQSARCVDNRSRGKLHRQTRGSRFLRFQEVKLQEMTDQVPMGDIPRTLTIHCYETAVRKLNPGDVAHIAGVFLPQPYTGFRAMRAGLLADTLLEAHHIRPLKRRYDQLAAELTAETYMRLAALSRDPDAYARVSRSIAPEIFGHEDVKKALLLLLVGAPTKRTRDGMSIRGDINICLMGDPGVAKSQLLRFVAKVAPRGVYTTGRGSSGVGLTAAVMRDTVTGEMVLEGGALVLADNGICAIDEFDKMDEGDRTAIHEVMEQQTISISKAGITTTLNARTSILAAANPARSRYNPRMTPEENINLPAALLSRFDVLFLMLDRPSHEDDLLLARHVAWVHAHGRHPTAADSADAGAAEEIDMELLRHFIAAARARNPVLPRAVADYVVGAYVQLRQQYKSARAAADARRVTARSSIDTGIGSAGRSNIGNTTPRTLLAILRLAQARARIRAAEAVTTDDVDEALRLMDAAHVTLDSQPAGAAGIFGDRQTRADPISAIFSILTRQLNTVRAASSEGSGALPQLSYSDVLDRVRDAGYTEADLSRCLEQYEDINILQVNLTRTRITFVTAPSGAE</sequence>
<evidence type="ECO:0000256" key="3">
    <source>
        <dbReference type="ARBA" id="ARBA00022741"/>
    </source>
</evidence>
<dbReference type="InterPro" id="IPR041562">
    <property type="entry name" value="MCM_lid"/>
</dbReference>
<dbReference type="PANTHER" id="PTHR11630:SF26">
    <property type="entry name" value="DNA REPLICATION LICENSING FACTOR MCM7"/>
    <property type="match status" value="1"/>
</dbReference>
<dbReference type="SUPFAM" id="SSF50249">
    <property type="entry name" value="Nucleic acid-binding proteins"/>
    <property type="match status" value="1"/>
</dbReference>
<dbReference type="GO" id="GO:0003697">
    <property type="term" value="F:single-stranded DNA binding"/>
    <property type="evidence" value="ECO:0007669"/>
    <property type="project" value="TreeGrafter"/>
</dbReference>
<dbReference type="InterPro" id="IPR012340">
    <property type="entry name" value="NA-bd_OB-fold"/>
</dbReference>
<dbReference type="GO" id="GO:0031261">
    <property type="term" value="C:DNA replication preinitiation complex"/>
    <property type="evidence" value="ECO:0007669"/>
    <property type="project" value="UniProtKB-ARBA"/>
</dbReference>
<evidence type="ECO:0000256" key="11">
    <source>
        <dbReference type="RuleBase" id="RU365012"/>
    </source>
</evidence>
<dbReference type="InterPro" id="IPR018525">
    <property type="entry name" value="MCM_CS"/>
</dbReference>
<evidence type="ECO:0000256" key="9">
    <source>
        <dbReference type="ARBA" id="ARBA00023306"/>
    </source>
</evidence>
<dbReference type="Pfam" id="PF24901">
    <property type="entry name" value="WHD_MCM7"/>
    <property type="match status" value="1"/>
</dbReference>
<keyword evidence="2 11" id="KW-0235">DNA replication</keyword>
<proteinExistence type="inferred from homology"/>
<dbReference type="Proteomes" id="UP001151518">
    <property type="component" value="Unassembled WGS sequence"/>
</dbReference>
<dbReference type="InterPro" id="IPR008050">
    <property type="entry name" value="MCM7"/>
</dbReference>
<evidence type="ECO:0000313" key="13">
    <source>
        <dbReference type="EMBL" id="KAJ2680366.1"/>
    </source>
</evidence>
<evidence type="ECO:0000313" key="14">
    <source>
        <dbReference type="Proteomes" id="UP001151518"/>
    </source>
</evidence>
<dbReference type="SMART" id="SM00382">
    <property type="entry name" value="AAA"/>
    <property type="match status" value="1"/>
</dbReference>
<comment type="catalytic activity">
    <reaction evidence="11">
        <text>ATP + H2O = ADP + phosphate + H(+)</text>
        <dbReference type="Rhea" id="RHEA:13065"/>
        <dbReference type="ChEBI" id="CHEBI:15377"/>
        <dbReference type="ChEBI" id="CHEBI:15378"/>
        <dbReference type="ChEBI" id="CHEBI:30616"/>
        <dbReference type="ChEBI" id="CHEBI:43474"/>
        <dbReference type="ChEBI" id="CHEBI:456216"/>
        <dbReference type="EC" id="3.6.4.12"/>
    </reaction>
</comment>
<dbReference type="Gene3D" id="2.40.50.140">
    <property type="entry name" value="Nucleic acid-binding proteins"/>
    <property type="match status" value="1"/>
</dbReference>
<dbReference type="GO" id="GO:0006270">
    <property type="term" value="P:DNA replication initiation"/>
    <property type="evidence" value="ECO:0007669"/>
    <property type="project" value="InterPro"/>
</dbReference>
<evidence type="ECO:0000256" key="4">
    <source>
        <dbReference type="ARBA" id="ARBA00022801"/>
    </source>
</evidence>
<evidence type="ECO:0000256" key="6">
    <source>
        <dbReference type="ARBA" id="ARBA00022840"/>
    </source>
</evidence>
<dbReference type="FunFam" id="3.40.50.300:FF:000826">
    <property type="entry name" value="Replicative DNA helicase Mcm"/>
    <property type="match status" value="1"/>
</dbReference>
<dbReference type="OrthoDB" id="3207464at2759"/>
<organism evidence="13 14">
    <name type="scientific">Coemansia spiralis</name>
    <dbReference type="NCBI Taxonomy" id="417178"/>
    <lineage>
        <taxon>Eukaryota</taxon>
        <taxon>Fungi</taxon>
        <taxon>Fungi incertae sedis</taxon>
        <taxon>Zoopagomycota</taxon>
        <taxon>Kickxellomycotina</taxon>
        <taxon>Kickxellomycetes</taxon>
        <taxon>Kickxellales</taxon>
        <taxon>Kickxellaceae</taxon>
        <taxon>Coemansia</taxon>
    </lineage>
</organism>
<dbReference type="Pfam" id="PF14551">
    <property type="entry name" value="MCM_N"/>
    <property type="match status" value="1"/>
</dbReference>
<keyword evidence="6 10" id="KW-0067">ATP-binding</keyword>
<dbReference type="PROSITE" id="PS50051">
    <property type="entry name" value="MCM_2"/>
    <property type="match status" value="1"/>
</dbReference>
<dbReference type="InterPro" id="IPR033762">
    <property type="entry name" value="MCM_OB"/>
</dbReference>
<feature type="domain" description="MCM C-terminal AAA(+) ATPase" evidence="12">
    <location>
        <begin position="397"/>
        <end position="603"/>
    </location>
</feature>
<keyword evidence="4 11" id="KW-0378">Hydrolase</keyword>
<evidence type="ECO:0000256" key="1">
    <source>
        <dbReference type="ARBA" id="ARBA00004123"/>
    </source>
</evidence>
<protein>
    <recommendedName>
        <fullName evidence="11">DNA replication licensing factor MCM7</fullName>
        <ecNumber evidence="11">3.6.4.12</ecNumber>
    </recommendedName>
</protein>
<evidence type="ECO:0000256" key="8">
    <source>
        <dbReference type="ARBA" id="ARBA00023242"/>
    </source>
</evidence>
<keyword evidence="9 11" id="KW-0131">Cell cycle</keyword>
<dbReference type="PRINTS" id="PR01657">
    <property type="entry name" value="MCMFAMILY"/>
</dbReference>
<comment type="similarity">
    <text evidence="10">Belongs to the MCM family.</text>
</comment>
<dbReference type="GO" id="GO:0017116">
    <property type="term" value="F:single-stranded DNA helicase activity"/>
    <property type="evidence" value="ECO:0007669"/>
    <property type="project" value="TreeGrafter"/>
</dbReference>
<dbReference type="Gene3D" id="3.40.50.300">
    <property type="entry name" value="P-loop containing nucleotide triphosphate hydrolases"/>
    <property type="match status" value="1"/>
</dbReference>
<dbReference type="GO" id="GO:0016787">
    <property type="term" value="F:hydrolase activity"/>
    <property type="evidence" value="ECO:0007669"/>
    <property type="project" value="UniProtKB-KW"/>
</dbReference>
<dbReference type="GO" id="GO:0042555">
    <property type="term" value="C:MCM complex"/>
    <property type="evidence" value="ECO:0007669"/>
    <property type="project" value="InterPro"/>
</dbReference>
<dbReference type="InterPro" id="IPR027925">
    <property type="entry name" value="MCM_N"/>
</dbReference>
<evidence type="ECO:0000259" key="12">
    <source>
        <dbReference type="PROSITE" id="PS50051"/>
    </source>
</evidence>
<evidence type="ECO:0000256" key="2">
    <source>
        <dbReference type="ARBA" id="ARBA00022705"/>
    </source>
</evidence>
<accession>A0A9W8GE45</accession>
<comment type="function">
    <text evidence="11">Acts as component of the MCM2-7 complex (MCM complex) which is the replicative helicase essential for 'once per cell cycle' DNA replication initiation and elongation in eukaryotic cells. The active ATPase sites in the MCM2-7 ring are formed through the interaction surfaces of two neighboring subunits such that a critical structure of a conserved arginine finger motif is provided in trans relative to the ATP-binding site of the Walker A box of the adjacent subunit. The six ATPase active sites, however, are likely to contribute differentially to the complex helicase activity.</text>
</comment>
<evidence type="ECO:0000256" key="5">
    <source>
        <dbReference type="ARBA" id="ARBA00022806"/>
    </source>
</evidence>
<dbReference type="GO" id="GO:0043596">
    <property type="term" value="C:nuclear replication fork"/>
    <property type="evidence" value="ECO:0007669"/>
    <property type="project" value="UniProtKB-ARBA"/>
</dbReference>
<comment type="subcellular location">
    <subcellularLocation>
        <location evidence="1 11">Nucleus</location>
    </subcellularLocation>
</comment>
<dbReference type="Gene3D" id="2.20.28.10">
    <property type="match status" value="1"/>
</dbReference>
<dbReference type="SUPFAM" id="SSF52540">
    <property type="entry name" value="P-loop containing nucleoside triphosphate hydrolases"/>
    <property type="match status" value="1"/>
</dbReference>
<dbReference type="GO" id="GO:0000727">
    <property type="term" value="P:double-strand break repair via break-induced replication"/>
    <property type="evidence" value="ECO:0007669"/>
    <property type="project" value="TreeGrafter"/>
</dbReference>
<dbReference type="InterPro" id="IPR001208">
    <property type="entry name" value="MCM_dom"/>
</dbReference>
<dbReference type="GO" id="GO:0006279">
    <property type="term" value="P:premeiotic DNA replication"/>
    <property type="evidence" value="ECO:0007669"/>
    <property type="project" value="UniProtKB-ARBA"/>
</dbReference>
<dbReference type="GO" id="GO:0005524">
    <property type="term" value="F:ATP binding"/>
    <property type="evidence" value="ECO:0007669"/>
    <property type="project" value="UniProtKB-KW"/>
</dbReference>
<keyword evidence="3 10" id="KW-0547">Nucleotide-binding</keyword>
<dbReference type="EC" id="3.6.4.12" evidence="11"/>
<gene>
    <name evidence="13" type="primary">mcm7</name>
    <name evidence="11" type="synonym">MCM7</name>
    <name evidence="13" type="ORF">GGI25_000658</name>
</gene>
<keyword evidence="8 11" id="KW-0539">Nucleus</keyword>
<comment type="caution">
    <text evidence="13">The sequence shown here is derived from an EMBL/GenBank/DDBJ whole genome shotgun (WGS) entry which is preliminary data.</text>
</comment>
<dbReference type="GO" id="GO:0006271">
    <property type="term" value="P:DNA strand elongation involved in DNA replication"/>
    <property type="evidence" value="ECO:0007669"/>
    <property type="project" value="TreeGrafter"/>
</dbReference>
<evidence type="ECO:0000256" key="7">
    <source>
        <dbReference type="ARBA" id="ARBA00023125"/>
    </source>
</evidence>
<dbReference type="PROSITE" id="PS00847">
    <property type="entry name" value="MCM_1"/>
    <property type="match status" value="1"/>
</dbReference>
<keyword evidence="5 11" id="KW-0347">Helicase</keyword>
<dbReference type="PANTHER" id="PTHR11630">
    <property type="entry name" value="DNA REPLICATION LICENSING FACTOR MCM FAMILY MEMBER"/>
    <property type="match status" value="1"/>
</dbReference>
<dbReference type="Pfam" id="PF17207">
    <property type="entry name" value="MCM_OB"/>
    <property type="match status" value="1"/>
</dbReference>
<dbReference type="EMBL" id="JANBTW010000005">
    <property type="protein sequence ID" value="KAJ2680366.1"/>
    <property type="molecule type" value="Genomic_DNA"/>
</dbReference>
<reference evidence="13" key="1">
    <citation type="submission" date="2022-07" db="EMBL/GenBank/DDBJ databases">
        <title>Phylogenomic reconstructions and comparative analyses of Kickxellomycotina fungi.</title>
        <authorList>
            <person name="Reynolds N.K."/>
            <person name="Stajich J.E."/>
            <person name="Barry K."/>
            <person name="Grigoriev I.V."/>
            <person name="Crous P."/>
            <person name="Smith M.E."/>
        </authorList>
    </citation>
    <scope>NUCLEOTIDE SEQUENCE</scope>
    <source>
        <strain evidence="13">NRRL 3115</strain>
    </source>
</reference>
<keyword evidence="7 10" id="KW-0238">DNA-binding</keyword>
<name>A0A9W8GE45_9FUNG</name>
<dbReference type="Pfam" id="PF00493">
    <property type="entry name" value="MCM"/>
    <property type="match status" value="1"/>
</dbReference>
<dbReference type="GO" id="GO:0005656">
    <property type="term" value="C:nuclear pre-replicative complex"/>
    <property type="evidence" value="ECO:0007669"/>
    <property type="project" value="UniProtKB-ARBA"/>
</dbReference>
<evidence type="ECO:0000256" key="10">
    <source>
        <dbReference type="RuleBase" id="RU004070"/>
    </source>
</evidence>